<dbReference type="SUPFAM" id="SSF56349">
    <property type="entry name" value="DNA breaking-rejoining enzymes"/>
    <property type="match status" value="1"/>
</dbReference>
<name>A0A0F9RP06_9ZZZZ</name>
<feature type="domain" description="Tyr recombinase" evidence="2">
    <location>
        <begin position="1"/>
        <end position="192"/>
    </location>
</feature>
<dbReference type="InterPro" id="IPR002104">
    <property type="entry name" value="Integrase_catalytic"/>
</dbReference>
<dbReference type="AlphaFoldDB" id="A0A0F9RP06"/>
<reference evidence="3" key="1">
    <citation type="journal article" date="2015" name="Nature">
        <title>Complex archaea that bridge the gap between prokaryotes and eukaryotes.</title>
        <authorList>
            <person name="Spang A."/>
            <person name="Saw J.H."/>
            <person name="Jorgensen S.L."/>
            <person name="Zaremba-Niedzwiedzka K."/>
            <person name="Martijn J."/>
            <person name="Lind A.E."/>
            <person name="van Eijk R."/>
            <person name="Schleper C."/>
            <person name="Guy L."/>
            <person name="Ettema T.J."/>
        </authorList>
    </citation>
    <scope>NUCLEOTIDE SEQUENCE</scope>
</reference>
<dbReference type="Pfam" id="PF00589">
    <property type="entry name" value="Phage_integrase"/>
    <property type="match status" value="1"/>
</dbReference>
<dbReference type="PROSITE" id="PS51898">
    <property type="entry name" value="TYR_RECOMBINASE"/>
    <property type="match status" value="1"/>
</dbReference>
<evidence type="ECO:0000259" key="2">
    <source>
        <dbReference type="PROSITE" id="PS51898"/>
    </source>
</evidence>
<proteinExistence type="predicted"/>
<evidence type="ECO:0000313" key="3">
    <source>
        <dbReference type="EMBL" id="KKN51567.1"/>
    </source>
</evidence>
<accession>A0A0F9RP06</accession>
<dbReference type="CDD" id="cd00397">
    <property type="entry name" value="DNA_BRE_C"/>
    <property type="match status" value="1"/>
</dbReference>
<keyword evidence="1" id="KW-0233">DNA recombination</keyword>
<dbReference type="EMBL" id="LAZR01001057">
    <property type="protein sequence ID" value="KKN51567.1"/>
    <property type="molecule type" value="Genomic_DNA"/>
</dbReference>
<sequence length="197" mass="22216">MKWLKAEDRDKFFIWLDSGVIPNSLYGPHYRLYLAIAMEAGLRVTEIVGGKTVDGITLGLTHGHYNPTTQRWEAVLRLKRKIKTYRDAFLGPRTIRIYRDVFPSGGEPSQPVFPPKMNRNDCYKWTKRLAKSLGIEQDVTPHTMRHTLGHDVYVKGGRDIMKVQKALAHATAATSMVYAEASDEEGLDAIAGVRGED</sequence>
<organism evidence="3">
    <name type="scientific">marine sediment metagenome</name>
    <dbReference type="NCBI Taxonomy" id="412755"/>
    <lineage>
        <taxon>unclassified sequences</taxon>
        <taxon>metagenomes</taxon>
        <taxon>ecological metagenomes</taxon>
    </lineage>
</organism>
<evidence type="ECO:0000256" key="1">
    <source>
        <dbReference type="ARBA" id="ARBA00023172"/>
    </source>
</evidence>
<dbReference type="InterPro" id="IPR013762">
    <property type="entry name" value="Integrase-like_cat_sf"/>
</dbReference>
<dbReference type="GO" id="GO:0015074">
    <property type="term" value="P:DNA integration"/>
    <property type="evidence" value="ECO:0007669"/>
    <property type="project" value="InterPro"/>
</dbReference>
<protein>
    <recommendedName>
        <fullName evidence="2">Tyr recombinase domain-containing protein</fullName>
    </recommendedName>
</protein>
<dbReference type="GO" id="GO:0003677">
    <property type="term" value="F:DNA binding"/>
    <property type="evidence" value="ECO:0007669"/>
    <property type="project" value="InterPro"/>
</dbReference>
<gene>
    <name evidence="3" type="ORF">LCGC14_0621090</name>
</gene>
<dbReference type="InterPro" id="IPR011010">
    <property type="entry name" value="DNA_brk_join_enz"/>
</dbReference>
<dbReference type="GO" id="GO:0006310">
    <property type="term" value="P:DNA recombination"/>
    <property type="evidence" value="ECO:0007669"/>
    <property type="project" value="UniProtKB-KW"/>
</dbReference>
<dbReference type="Gene3D" id="1.10.443.10">
    <property type="entry name" value="Intergrase catalytic core"/>
    <property type="match status" value="1"/>
</dbReference>
<comment type="caution">
    <text evidence="3">The sequence shown here is derived from an EMBL/GenBank/DDBJ whole genome shotgun (WGS) entry which is preliminary data.</text>
</comment>